<feature type="region of interest" description="Disordered" evidence="1">
    <location>
        <begin position="1"/>
        <end position="43"/>
    </location>
</feature>
<evidence type="ECO:0000313" key="2">
    <source>
        <dbReference type="EMBL" id="GEU44213.1"/>
    </source>
</evidence>
<sequence length="97" mass="11105">MKTRGVIPEHFGEDALPHPPGPQRIAKSQRPSNSTASFSSDPTMFQEMLQQQYELDRKADMYVIQRKTNSRFTLYDSQKVAEDLKVLQMSTDRLDSG</sequence>
<feature type="compositionally biased region" description="Polar residues" evidence="1">
    <location>
        <begin position="29"/>
        <end position="43"/>
    </location>
</feature>
<organism evidence="2">
    <name type="scientific">Tanacetum cinerariifolium</name>
    <name type="common">Dalmatian daisy</name>
    <name type="synonym">Chrysanthemum cinerariifolium</name>
    <dbReference type="NCBI Taxonomy" id="118510"/>
    <lineage>
        <taxon>Eukaryota</taxon>
        <taxon>Viridiplantae</taxon>
        <taxon>Streptophyta</taxon>
        <taxon>Embryophyta</taxon>
        <taxon>Tracheophyta</taxon>
        <taxon>Spermatophyta</taxon>
        <taxon>Magnoliopsida</taxon>
        <taxon>eudicotyledons</taxon>
        <taxon>Gunneridae</taxon>
        <taxon>Pentapetalae</taxon>
        <taxon>asterids</taxon>
        <taxon>campanulids</taxon>
        <taxon>Asterales</taxon>
        <taxon>Asteraceae</taxon>
        <taxon>Asteroideae</taxon>
        <taxon>Anthemideae</taxon>
        <taxon>Anthemidinae</taxon>
        <taxon>Tanacetum</taxon>
    </lineage>
</organism>
<proteinExistence type="predicted"/>
<dbReference type="EMBL" id="BKCJ010001814">
    <property type="protein sequence ID" value="GEU44213.1"/>
    <property type="molecule type" value="Genomic_DNA"/>
</dbReference>
<protein>
    <submittedName>
        <fullName evidence="2">Uncharacterized protein</fullName>
    </submittedName>
</protein>
<name>A0A6L2K4F1_TANCI</name>
<reference evidence="2" key="1">
    <citation type="journal article" date="2019" name="Sci. Rep.">
        <title>Draft genome of Tanacetum cinerariifolium, the natural source of mosquito coil.</title>
        <authorList>
            <person name="Yamashiro T."/>
            <person name="Shiraishi A."/>
            <person name="Satake H."/>
            <person name="Nakayama K."/>
        </authorList>
    </citation>
    <scope>NUCLEOTIDE SEQUENCE</scope>
</reference>
<gene>
    <name evidence="2" type="ORF">Tci_016191</name>
</gene>
<comment type="caution">
    <text evidence="2">The sequence shown here is derived from an EMBL/GenBank/DDBJ whole genome shotgun (WGS) entry which is preliminary data.</text>
</comment>
<dbReference type="AlphaFoldDB" id="A0A6L2K4F1"/>
<accession>A0A6L2K4F1</accession>
<evidence type="ECO:0000256" key="1">
    <source>
        <dbReference type="SAM" id="MobiDB-lite"/>
    </source>
</evidence>